<gene>
    <name evidence="5" type="ORF">B6D06_11245</name>
</gene>
<dbReference type="InterPro" id="IPR032466">
    <property type="entry name" value="Metal_Hydrolase"/>
</dbReference>
<proteinExistence type="inferred from homology"/>
<dbReference type="PANTHER" id="PTHR46124">
    <property type="entry name" value="D-AMINOACYL-TRNA DEACYLASE"/>
    <property type="match status" value="1"/>
</dbReference>
<dbReference type="OrthoDB" id="9810005at2"/>
<feature type="binding site" evidence="4">
    <location>
        <position position="128"/>
    </location>
    <ligand>
        <name>a divalent metal cation</name>
        <dbReference type="ChEBI" id="CHEBI:60240"/>
        <label>2</label>
    </ligand>
</feature>
<accession>A0A242NRD0</accession>
<dbReference type="Proteomes" id="UP000194968">
    <property type="component" value="Unassembled WGS sequence"/>
</dbReference>
<feature type="binding site" evidence="4">
    <location>
        <position position="8"/>
    </location>
    <ligand>
        <name>a divalent metal cation</name>
        <dbReference type="ChEBI" id="CHEBI:60240"/>
        <label>1</label>
    </ligand>
</feature>
<dbReference type="AlphaFoldDB" id="A0A242NRD0"/>
<dbReference type="PIRSF" id="PIRSF005902">
    <property type="entry name" value="DNase_TatD"/>
    <property type="match status" value="1"/>
</dbReference>
<dbReference type="InterPro" id="IPR018228">
    <property type="entry name" value="DNase_TatD-rel_CS"/>
</dbReference>
<dbReference type="EMBL" id="NASK01000104">
    <property type="protein sequence ID" value="OTQ48042.1"/>
    <property type="molecule type" value="Genomic_DNA"/>
</dbReference>
<feature type="binding site" evidence="4">
    <location>
        <position position="152"/>
    </location>
    <ligand>
        <name>a divalent metal cation</name>
        <dbReference type="ChEBI" id="CHEBI:60240"/>
        <label>2</label>
    </ligand>
</feature>
<organism evidence="5 6">
    <name type="scientific">Gilliamella apis</name>
    <dbReference type="NCBI Taxonomy" id="1970738"/>
    <lineage>
        <taxon>Bacteria</taxon>
        <taxon>Pseudomonadati</taxon>
        <taxon>Pseudomonadota</taxon>
        <taxon>Gammaproteobacteria</taxon>
        <taxon>Orbales</taxon>
        <taxon>Orbaceae</taxon>
        <taxon>Gilliamella</taxon>
    </lineage>
</organism>
<comment type="caution">
    <text evidence="5">The sequence shown here is derived from an EMBL/GenBank/DDBJ whole genome shotgun (WGS) entry which is preliminary data.</text>
</comment>
<dbReference type="SUPFAM" id="SSF51556">
    <property type="entry name" value="Metallo-dependent hydrolases"/>
    <property type="match status" value="1"/>
</dbReference>
<feature type="binding site" evidence="4">
    <location>
        <position position="202"/>
    </location>
    <ligand>
        <name>a divalent metal cation</name>
        <dbReference type="ChEBI" id="CHEBI:60240"/>
        <label>1</label>
    </ligand>
</feature>
<comment type="similarity">
    <text evidence="1">Belongs to the metallo-dependent hydrolases superfamily. TatD-type hydrolase family.</text>
</comment>
<keyword evidence="2 4" id="KW-0479">Metal-binding</keyword>
<evidence type="ECO:0000313" key="6">
    <source>
        <dbReference type="Proteomes" id="UP000194968"/>
    </source>
</evidence>
<dbReference type="PANTHER" id="PTHR46124:SF3">
    <property type="entry name" value="HYDROLASE"/>
    <property type="match status" value="1"/>
</dbReference>
<protein>
    <submittedName>
        <fullName evidence="5">Metal-dependent hydrolase</fullName>
    </submittedName>
</protein>
<evidence type="ECO:0000256" key="3">
    <source>
        <dbReference type="ARBA" id="ARBA00022801"/>
    </source>
</evidence>
<dbReference type="GO" id="GO:0005829">
    <property type="term" value="C:cytosol"/>
    <property type="evidence" value="ECO:0007669"/>
    <property type="project" value="TreeGrafter"/>
</dbReference>
<dbReference type="CDD" id="cd01310">
    <property type="entry name" value="TatD_DNAse"/>
    <property type="match status" value="1"/>
</dbReference>
<dbReference type="RefSeq" id="WP_086321155.1">
    <property type="nucleotide sequence ID" value="NZ_NASK01000104.1"/>
</dbReference>
<reference evidence="5 6" key="1">
    <citation type="submission" date="2017-03" db="EMBL/GenBank/DDBJ databases">
        <title>Comparative genomics of honeybee gut symbionts reveal geographically distinct and subgroup specific antibiotic resistance.</title>
        <authorList>
            <person name="Ludvigsen J."/>
            <person name="Porcellato D."/>
            <person name="Labee-Lund T.M."/>
            <person name="Amdam G.V."/>
            <person name="Rudi K."/>
        </authorList>
    </citation>
    <scope>NUCLEOTIDE SEQUENCE [LARGE SCALE GENOMIC DNA]</scope>
    <source>
        <strain evidence="5 6">A-4-12</strain>
    </source>
</reference>
<dbReference type="FunFam" id="3.20.20.140:FF:000005">
    <property type="entry name" value="TatD family hydrolase"/>
    <property type="match status" value="1"/>
</dbReference>
<name>A0A242NRD0_9GAMM</name>
<dbReference type="PROSITE" id="PS01137">
    <property type="entry name" value="TATD_1"/>
    <property type="match status" value="1"/>
</dbReference>
<evidence type="ECO:0000256" key="4">
    <source>
        <dbReference type="PIRSR" id="PIRSR005902-1"/>
    </source>
</evidence>
<dbReference type="PROSITE" id="PS01091">
    <property type="entry name" value="TATD_3"/>
    <property type="match status" value="1"/>
</dbReference>
<evidence type="ECO:0000256" key="1">
    <source>
        <dbReference type="ARBA" id="ARBA00009275"/>
    </source>
</evidence>
<dbReference type="Pfam" id="PF01026">
    <property type="entry name" value="TatD_DNase"/>
    <property type="match status" value="1"/>
</dbReference>
<evidence type="ECO:0000313" key="5">
    <source>
        <dbReference type="EMBL" id="OTQ48042.1"/>
    </source>
</evidence>
<dbReference type="PROSITE" id="PS01090">
    <property type="entry name" value="TATD_2"/>
    <property type="match status" value="1"/>
</dbReference>
<dbReference type="GO" id="GO:0016788">
    <property type="term" value="F:hydrolase activity, acting on ester bonds"/>
    <property type="evidence" value="ECO:0007669"/>
    <property type="project" value="InterPro"/>
</dbReference>
<feature type="binding site" evidence="4">
    <location>
        <position position="92"/>
    </location>
    <ligand>
        <name>a divalent metal cation</name>
        <dbReference type="ChEBI" id="CHEBI:60240"/>
        <label>1</label>
    </ligand>
</feature>
<sequence length="265" mass="30134">MFIDTHCHFNFPAFVTDLDNSINNIRQAKINSLIIPAVSAAHFNQILQLTEQYSELYAALGLHPIYQHSSADLEQLSDIVSNHPTKLVAIGEIGLDRYDQSVDWQQQLDFFRAQLVLAKRYDLPVLIHSRKTHDIIYHELHQANLPCRGVIHGFSGSYQQALQFIKLGYYIGVGGVISYTRANKTRQTIAKIPLESLVLETDAPDMPLSGRQGQINRPENIVDIFNILSQLRTEPPSQIINTILTNTLTLFSRINRMEITNPFKR</sequence>
<dbReference type="Gene3D" id="3.20.20.140">
    <property type="entry name" value="Metal-dependent hydrolases"/>
    <property type="match status" value="1"/>
</dbReference>
<dbReference type="GO" id="GO:0046872">
    <property type="term" value="F:metal ion binding"/>
    <property type="evidence" value="ECO:0007669"/>
    <property type="project" value="UniProtKB-KW"/>
</dbReference>
<evidence type="ECO:0000256" key="2">
    <source>
        <dbReference type="ARBA" id="ARBA00022723"/>
    </source>
</evidence>
<feature type="binding site" evidence="4">
    <location>
        <position position="6"/>
    </location>
    <ligand>
        <name>a divalent metal cation</name>
        <dbReference type="ChEBI" id="CHEBI:60240"/>
        <label>1</label>
    </ligand>
</feature>
<keyword evidence="3 5" id="KW-0378">Hydrolase</keyword>
<dbReference type="InterPro" id="IPR001130">
    <property type="entry name" value="TatD-like"/>
</dbReference>